<protein>
    <recommendedName>
        <fullName evidence="4">Lipoprotein</fullName>
    </recommendedName>
</protein>
<dbReference type="AlphaFoldDB" id="A0A918FL05"/>
<sequence length="163" mass="17095">MTGNRAALASALAALVVTAGCTRQAPNPPDFGYARGPEGGVLIAYPLCPGAEVSGAEVQVLLDDGFKKLWSARGPRSPDVRGGLFEVGNGAGFTQEERRLSGKLPDGFYVGVSESVGGRETDGRDGWIDLSRLEGARLGEGEYMTHTGKVLTRAAVNAQRRCS</sequence>
<evidence type="ECO:0000256" key="1">
    <source>
        <dbReference type="SAM" id="SignalP"/>
    </source>
</evidence>
<reference evidence="2" key="1">
    <citation type="journal article" date="2014" name="Int. J. Syst. Evol. Microbiol.">
        <title>Complete genome sequence of Corynebacterium casei LMG S-19264T (=DSM 44701T), isolated from a smear-ripened cheese.</title>
        <authorList>
            <consortium name="US DOE Joint Genome Institute (JGI-PGF)"/>
            <person name="Walter F."/>
            <person name="Albersmeier A."/>
            <person name="Kalinowski J."/>
            <person name="Ruckert C."/>
        </authorList>
    </citation>
    <scope>NUCLEOTIDE SEQUENCE</scope>
    <source>
        <strain evidence="2">JCM 4346</strain>
    </source>
</reference>
<gene>
    <name evidence="2" type="ORF">GCM10010251_77710</name>
</gene>
<evidence type="ECO:0008006" key="4">
    <source>
        <dbReference type="Google" id="ProtNLM"/>
    </source>
</evidence>
<evidence type="ECO:0000313" key="2">
    <source>
        <dbReference type="EMBL" id="GGR49102.1"/>
    </source>
</evidence>
<name>A0A918FL05_9ACTN</name>
<keyword evidence="3" id="KW-1185">Reference proteome</keyword>
<keyword evidence="1" id="KW-0732">Signal</keyword>
<dbReference type="PROSITE" id="PS51257">
    <property type="entry name" value="PROKAR_LIPOPROTEIN"/>
    <property type="match status" value="1"/>
</dbReference>
<comment type="caution">
    <text evidence="2">The sequence shown here is derived from an EMBL/GenBank/DDBJ whole genome shotgun (WGS) entry which is preliminary data.</text>
</comment>
<dbReference type="EMBL" id="BMSX01000024">
    <property type="protein sequence ID" value="GGR49102.1"/>
    <property type="molecule type" value="Genomic_DNA"/>
</dbReference>
<feature type="signal peptide" evidence="1">
    <location>
        <begin position="1"/>
        <end position="19"/>
    </location>
</feature>
<feature type="chain" id="PRO_5038711587" description="Lipoprotein" evidence="1">
    <location>
        <begin position="20"/>
        <end position="163"/>
    </location>
</feature>
<dbReference type="RefSeq" id="WP_189942712.1">
    <property type="nucleotide sequence ID" value="NZ_BMSX01000024.1"/>
</dbReference>
<accession>A0A918FL05</accession>
<evidence type="ECO:0000313" key="3">
    <source>
        <dbReference type="Proteomes" id="UP000658320"/>
    </source>
</evidence>
<organism evidence="2 3">
    <name type="scientific">Streptomyces aurantiogriseus</name>
    <dbReference type="NCBI Taxonomy" id="66870"/>
    <lineage>
        <taxon>Bacteria</taxon>
        <taxon>Bacillati</taxon>
        <taxon>Actinomycetota</taxon>
        <taxon>Actinomycetes</taxon>
        <taxon>Kitasatosporales</taxon>
        <taxon>Streptomycetaceae</taxon>
        <taxon>Streptomyces</taxon>
    </lineage>
</organism>
<proteinExistence type="predicted"/>
<dbReference type="Proteomes" id="UP000658320">
    <property type="component" value="Unassembled WGS sequence"/>
</dbReference>
<reference evidence="2" key="2">
    <citation type="submission" date="2020-09" db="EMBL/GenBank/DDBJ databases">
        <authorList>
            <person name="Sun Q."/>
            <person name="Ohkuma M."/>
        </authorList>
    </citation>
    <scope>NUCLEOTIDE SEQUENCE</scope>
    <source>
        <strain evidence="2">JCM 4346</strain>
    </source>
</reference>